<dbReference type="SUPFAM" id="SSF53927">
    <property type="entry name" value="Cytidine deaminase-like"/>
    <property type="match status" value="1"/>
</dbReference>
<comment type="caution">
    <text evidence="1">The sequence shown here is derived from an EMBL/GenBank/DDBJ whole genome shotgun (WGS) entry which is preliminary data.</text>
</comment>
<name>A0A940P3S9_9ENTE</name>
<dbReference type="EMBL" id="JAEEGA010000004">
    <property type="protein sequence ID" value="MBP1040927.1"/>
    <property type="molecule type" value="Genomic_DNA"/>
</dbReference>
<dbReference type="RefSeq" id="WP_209526462.1">
    <property type="nucleotide sequence ID" value="NZ_JAEEGA010000004.1"/>
</dbReference>
<organism evidence="1 2">
    <name type="scientific">Vagococcus allomyrinae</name>
    <dbReference type="NCBI Taxonomy" id="2794353"/>
    <lineage>
        <taxon>Bacteria</taxon>
        <taxon>Bacillati</taxon>
        <taxon>Bacillota</taxon>
        <taxon>Bacilli</taxon>
        <taxon>Lactobacillales</taxon>
        <taxon>Enterococcaceae</taxon>
        <taxon>Vagococcus</taxon>
    </lineage>
</organism>
<gene>
    <name evidence="1" type="ORF">I6N95_07915</name>
</gene>
<keyword evidence="2" id="KW-1185">Reference proteome</keyword>
<reference evidence="1" key="1">
    <citation type="submission" date="2020-12" db="EMBL/GenBank/DDBJ databases">
        <title>Vagococcus allomyrinae sp. nov. and Enterococcus lavae sp. nov., isolated from the larvae of Allomyrina dichotoma.</title>
        <authorList>
            <person name="Lee S.D."/>
        </authorList>
    </citation>
    <scope>NUCLEOTIDE SEQUENCE</scope>
    <source>
        <strain evidence="1">BWB3-3</strain>
    </source>
</reference>
<proteinExistence type="predicted"/>
<protein>
    <submittedName>
        <fullName evidence="1">Cytidine deaminase</fullName>
    </submittedName>
</protein>
<dbReference type="NCBIfam" id="NF006155">
    <property type="entry name" value="PRK08298.1"/>
    <property type="match status" value="1"/>
</dbReference>
<evidence type="ECO:0000313" key="1">
    <source>
        <dbReference type="EMBL" id="MBP1040927.1"/>
    </source>
</evidence>
<dbReference type="Proteomes" id="UP000674938">
    <property type="component" value="Unassembled WGS sequence"/>
</dbReference>
<evidence type="ECO:0000313" key="2">
    <source>
        <dbReference type="Proteomes" id="UP000674938"/>
    </source>
</evidence>
<dbReference type="Gene3D" id="3.40.140.10">
    <property type="entry name" value="Cytidine Deaminase, domain 2"/>
    <property type="match status" value="1"/>
</dbReference>
<sequence length="132" mass="14783">MTNEQRLLNAVKNELIDRYPTGWGGVAGVLLDTNDILTSISPDFPNEGSSVCMELGSMLEAANQNKNITHTICLVRHDEMSPLKILSPCGICLERLRFWGNDVMCALTSDSVLDLKFAKLSELQPHHWHKVY</sequence>
<accession>A0A940P3S9</accession>
<dbReference type="CDD" id="cd01283">
    <property type="entry name" value="cytidine_deaminase"/>
    <property type="match status" value="1"/>
</dbReference>
<dbReference type="GO" id="GO:0003824">
    <property type="term" value="F:catalytic activity"/>
    <property type="evidence" value="ECO:0007669"/>
    <property type="project" value="InterPro"/>
</dbReference>
<dbReference type="InterPro" id="IPR016193">
    <property type="entry name" value="Cytidine_deaminase-like"/>
</dbReference>
<dbReference type="AlphaFoldDB" id="A0A940P3S9"/>